<organism evidence="1 2">
    <name type="scientific">Parachlamydia acanthamoebae (strain UV7)</name>
    <dbReference type="NCBI Taxonomy" id="765952"/>
    <lineage>
        <taxon>Bacteria</taxon>
        <taxon>Pseudomonadati</taxon>
        <taxon>Chlamydiota</taxon>
        <taxon>Chlamydiia</taxon>
        <taxon>Parachlamydiales</taxon>
        <taxon>Parachlamydiaceae</taxon>
        <taxon>Parachlamydia</taxon>
    </lineage>
</organism>
<reference key="1">
    <citation type="journal article" date="2011" name="Mol. Biol. Evol.">
        <title>Unity in variety -- the pan-genome of the Chlamydiae.</title>
        <authorList>
            <person name="Collingro A."/>
            <person name="Tischler P."/>
            <person name="Weinmaier T."/>
            <person name="Penz T."/>
            <person name="Heinz E."/>
            <person name="Brunham R.C."/>
            <person name="Read T.D."/>
            <person name="Bavoil P.M."/>
            <person name="Sachse K."/>
            <person name="Kahane S."/>
            <person name="Friedman M.G."/>
            <person name="Rattei T."/>
            <person name="Myers G.S.A."/>
            <person name="Horn M."/>
        </authorList>
    </citation>
    <scope>NUCLEOTIDE SEQUENCE</scope>
    <source>
        <strain>UV7</strain>
    </source>
</reference>
<dbReference type="Proteomes" id="UP000000495">
    <property type="component" value="Chromosome"/>
</dbReference>
<dbReference type="KEGG" id="puv:PUV_24020"/>
<reference evidence="1 2" key="2">
    <citation type="journal article" date="2011" name="Mol. Biol. Evol.">
        <title>Unity in variety--the pan-genome of the Chlamydiae.</title>
        <authorList>
            <person name="Collingro A."/>
            <person name="Tischler P."/>
            <person name="Weinmaier T."/>
            <person name="Penz T."/>
            <person name="Heinz E."/>
            <person name="Brunham R.C."/>
            <person name="Read T.D."/>
            <person name="Bavoil P.M."/>
            <person name="Sachse K."/>
            <person name="Kahane S."/>
            <person name="Friedman M.G."/>
            <person name="Rattei T."/>
            <person name="Myers G.S."/>
            <person name="Horn M."/>
        </authorList>
    </citation>
    <scope>NUCLEOTIDE SEQUENCE [LARGE SCALE GENOMIC DNA]</scope>
    <source>
        <strain evidence="2">UV7</strain>
    </source>
</reference>
<proteinExistence type="predicted"/>
<dbReference type="HOGENOM" id="CLU_3430861_0_0_0"/>
<accession>F8L231</accession>
<sequence>MAKLNGGAGDNPPADCYN</sequence>
<name>F8L231_PARAV</name>
<dbReference type="EMBL" id="FR872580">
    <property type="protein sequence ID" value="CCB87352.1"/>
    <property type="molecule type" value="Genomic_DNA"/>
</dbReference>
<gene>
    <name evidence="1" type="ordered locus">PUV_24020</name>
</gene>
<keyword evidence="2" id="KW-1185">Reference proteome</keyword>
<dbReference type="AlphaFoldDB" id="F8L231"/>
<evidence type="ECO:0000313" key="1">
    <source>
        <dbReference type="EMBL" id="CCB87352.1"/>
    </source>
</evidence>
<protein>
    <submittedName>
        <fullName evidence="1">Uncharacterized protein</fullName>
    </submittedName>
</protein>
<evidence type="ECO:0000313" key="2">
    <source>
        <dbReference type="Proteomes" id="UP000000495"/>
    </source>
</evidence>